<accession>A0AAD3NPK8</accession>
<sequence length="72" mass="8080">MDCRYNNLASVWDSPADKTNFGNWSPVQQRDHISPRLSFVQTLAEVEPIPAPSLPTAPSLPLDAELRDRSYP</sequence>
<evidence type="ECO:0000313" key="3">
    <source>
        <dbReference type="Proteomes" id="UP001234787"/>
    </source>
</evidence>
<protein>
    <submittedName>
        <fullName evidence="2">Uncharacterized protein</fullName>
    </submittedName>
</protein>
<keyword evidence="3" id="KW-1185">Reference proteome</keyword>
<proteinExistence type="predicted"/>
<feature type="region of interest" description="Disordered" evidence="1">
    <location>
        <begin position="50"/>
        <end position="72"/>
    </location>
</feature>
<name>A0AAD3NPK8_CRYJA</name>
<dbReference type="EMBL" id="BSEH01000118">
    <property type="protein sequence ID" value="GLJ57426.1"/>
    <property type="molecule type" value="Genomic_DNA"/>
</dbReference>
<comment type="caution">
    <text evidence="2">The sequence shown here is derived from an EMBL/GenBank/DDBJ whole genome shotgun (WGS) entry which is preliminary data.</text>
</comment>
<evidence type="ECO:0000313" key="2">
    <source>
        <dbReference type="EMBL" id="GLJ57426.1"/>
    </source>
</evidence>
<evidence type="ECO:0000256" key="1">
    <source>
        <dbReference type="SAM" id="MobiDB-lite"/>
    </source>
</evidence>
<dbReference type="Proteomes" id="UP001234787">
    <property type="component" value="Unassembled WGS sequence"/>
</dbReference>
<gene>
    <name evidence="2" type="ORF">SUGI_1328480</name>
</gene>
<reference evidence="2" key="1">
    <citation type="submission" date="2022-12" db="EMBL/GenBank/DDBJ databases">
        <title>Chromosome-Level Genome Assembly of Japanese Cedar (Cryptomeriajaponica D. Don).</title>
        <authorList>
            <person name="Fujino T."/>
            <person name="Yamaguchi K."/>
            <person name="Yokoyama T."/>
            <person name="Hamanaka T."/>
            <person name="Harazono Y."/>
            <person name="Kamada H."/>
            <person name="Kobayashi W."/>
            <person name="Ujino-Ihara T."/>
            <person name="Uchiyama K."/>
            <person name="Matsumoto A."/>
            <person name="Izuno A."/>
            <person name="Tsumura Y."/>
            <person name="Toyoda A."/>
            <person name="Shigenobu S."/>
            <person name="Moriguchi Y."/>
            <person name="Ueno S."/>
            <person name="Kasahara M."/>
        </authorList>
    </citation>
    <scope>NUCLEOTIDE SEQUENCE</scope>
</reference>
<dbReference type="AlphaFoldDB" id="A0AAD3NPK8"/>
<organism evidence="2 3">
    <name type="scientific">Cryptomeria japonica</name>
    <name type="common">Japanese cedar</name>
    <name type="synonym">Cupressus japonica</name>
    <dbReference type="NCBI Taxonomy" id="3369"/>
    <lineage>
        <taxon>Eukaryota</taxon>
        <taxon>Viridiplantae</taxon>
        <taxon>Streptophyta</taxon>
        <taxon>Embryophyta</taxon>
        <taxon>Tracheophyta</taxon>
        <taxon>Spermatophyta</taxon>
        <taxon>Pinopsida</taxon>
        <taxon>Pinidae</taxon>
        <taxon>Conifers II</taxon>
        <taxon>Cupressales</taxon>
        <taxon>Cupressaceae</taxon>
        <taxon>Cryptomeria</taxon>
    </lineage>
</organism>